<reference evidence="2 3" key="1">
    <citation type="journal article" date="2007" name="Genome Res.">
        <title>Sequencing and analysis of chromosome 1 of Eimeria tenella reveals a unique segmental organization.</title>
        <authorList>
            <person name="Ling K.H."/>
            <person name="Rajandream M.A."/>
            <person name="Rivailler P."/>
            <person name="Ivens A."/>
            <person name="Yap S.J."/>
            <person name="Madeira A.M.B.N."/>
            <person name="Mungall K."/>
            <person name="Billington K."/>
            <person name="Yee W.Y."/>
            <person name="Bankier A.T."/>
            <person name="Carroll F."/>
            <person name="Durham A.M."/>
            <person name="Peters N."/>
            <person name="Loo S.S."/>
            <person name="Mat-Isa M.N."/>
            <person name="Novaes J."/>
            <person name="Quail M."/>
            <person name="Rosli R."/>
            <person name="Shamsudin M.N."/>
            <person name="Sobreira T.J.P."/>
            <person name="Tivey A.R."/>
            <person name="Wai S.F."/>
            <person name="White S."/>
            <person name="Wu X."/>
            <person name="Kerhornou A.X."/>
            <person name="Blake D."/>
            <person name="Mohamed R."/>
            <person name="Shirley M."/>
            <person name="Gruber A."/>
            <person name="Berriman M."/>
            <person name="Tomley F."/>
            <person name="Dear P.H."/>
            <person name="Wan K.L."/>
        </authorList>
    </citation>
    <scope>NUCLEOTIDE SEQUENCE [LARGE SCALE GENOMIC DNA]</scope>
    <source>
        <strain evidence="2 3">Houghton</strain>
    </source>
</reference>
<feature type="compositionally biased region" description="Basic and acidic residues" evidence="1">
    <location>
        <begin position="122"/>
        <end position="131"/>
    </location>
</feature>
<feature type="compositionally biased region" description="Polar residues" evidence="1">
    <location>
        <begin position="110"/>
        <end position="119"/>
    </location>
</feature>
<dbReference type="AlphaFoldDB" id="C8TDM3"/>
<evidence type="ECO:0000256" key="1">
    <source>
        <dbReference type="SAM" id="MobiDB-lite"/>
    </source>
</evidence>
<proteinExistence type="predicted"/>
<dbReference type="VEuPathDB" id="ToxoDB:ETH2_1241700"/>
<organism evidence="2 3">
    <name type="scientific">Eimeria tenella</name>
    <name type="common">Coccidian parasite</name>
    <dbReference type="NCBI Taxonomy" id="5802"/>
    <lineage>
        <taxon>Eukaryota</taxon>
        <taxon>Sar</taxon>
        <taxon>Alveolata</taxon>
        <taxon>Apicomplexa</taxon>
        <taxon>Conoidasida</taxon>
        <taxon>Coccidia</taxon>
        <taxon>Eucoccidiorida</taxon>
        <taxon>Eimeriorina</taxon>
        <taxon>Eimeriidae</taxon>
        <taxon>Eimeria</taxon>
    </lineage>
</organism>
<feature type="compositionally biased region" description="Basic and acidic residues" evidence="1">
    <location>
        <begin position="390"/>
        <end position="407"/>
    </location>
</feature>
<dbReference type="VEuPathDB" id="ToxoDB:ETH2_1455300"/>
<sequence length="442" mass="48882">MELSSDYVQLISSSAAAAAARRPHATARSPKHATAFDMKKPPPNKLRTFSMFTRNGPTLGADQWPLLQGAGSSEVRYLRLVRDASPQRTRYRPHTAGGFYNVSKQNAEWDTGPYSSRPKSTVAERPHEHKEAPTQVIPMTNVMPGDSPFVTGNRRIGPNVYPRRTIDLSDWATVQHRLLERFDKTVSQSQLLTELTKVRLSGNPKEHTDRFAAVAERALGVAPKELADSYCTRLPTELRLPIAENGQKGQVKPLGLLSKPVDPVGDRKSKINLGEPTRTAMSVRVGDIRHVPAPSRESVPNVRKNMEELWRISSAFGNSVQVWATSILTQEAPGATTDSSRKSAESTEDGYTSDATEIVAHWWRETCTKESHDQRGALCYVGATASKHSRTTEDEGAETSRRAEPTGEQLRIDRLMTGFDDFVVHSAYCCDYAATCPLEQGL</sequence>
<feature type="region of interest" description="Disordered" evidence="1">
    <location>
        <begin position="110"/>
        <end position="131"/>
    </location>
</feature>
<feature type="region of interest" description="Disordered" evidence="1">
    <location>
        <begin position="253"/>
        <end position="272"/>
    </location>
</feature>
<feature type="compositionally biased region" description="Basic residues" evidence="1">
    <location>
        <begin position="21"/>
        <end position="31"/>
    </location>
</feature>
<evidence type="ECO:0000313" key="3">
    <source>
        <dbReference type="Proteomes" id="UP000243681"/>
    </source>
</evidence>
<protein>
    <submittedName>
        <fullName evidence="2">Uncharacterized protein</fullName>
    </submittedName>
</protein>
<gene>
    <name evidence="2" type="ORF">e1012e08.tmp0261</name>
</gene>
<dbReference type="EMBL" id="AM269894">
    <property type="protein sequence ID" value="CAK51359.1"/>
    <property type="molecule type" value="Genomic_DNA"/>
</dbReference>
<name>C8TDM3_EIMTE</name>
<feature type="region of interest" description="Disordered" evidence="1">
    <location>
        <begin position="388"/>
        <end position="407"/>
    </location>
</feature>
<feature type="region of interest" description="Disordered" evidence="1">
    <location>
        <begin position="18"/>
        <end position="44"/>
    </location>
</feature>
<accession>C8TDM3</accession>
<feature type="region of interest" description="Disordered" evidence="1">
    <location>
        <begin position="332"/>
        <end position="352"/>
    </location>
</feature>
<dbReference type="Proteomes" id="UP000243681">
    <property type="component" value="Chromosome 1"/>
</dbReference>
<evidence type="ECO:0000313" key="2">
    <source>
        <dbReference type="EMBL" id="CAK51359.1"/>
    </source>
</evidence>
<dbReference type="VEuPathDB" id="ToxoDB:ETH_00034530"/>